<evidence type="ECO:0000313" key="1">
    <source>
        <dbReference type="EMBL" id="WWQ69243.1"/>
    </source>
</evidence>
<name>A0ACD5AQC3_9ACTN</name>
<protein>
    <submittedName>
        <fullName evidence="1">Long-chain fatty acid--CoA ligase</fullName>
    </submittedName>
</protein>
<accession>A0ACD5AQC3</accession>
<keyword evidence="1" id="KW-0436">Ligase</keyword>
<dbReference type="Proteomes" id="UP001432251">
    <property type="component" value="Chromosome"/>
</dbReference>
<dbReference type="EMBL" id="CP146022">
    <property type="protein sequence ID" value="WWQ69243.1"/>
    <property type="molecule type" value="Genomic_DNA"/>
</dbReference>
<sequence length="609" mass="64899">MMSPGQVAEAASLCHVFQATAAAVPDEIALRSSDGTVTLTWHQYEQRVRRIAAGLASLGVGRGSTVALMLTNRPEFHLVDAAVMHLGAASYSVYNTYPADQIAYLFSVAENDVVVCEEQFLDRVREAGRQAGTATVVCVDAEADGVIGLAALEAREPAGFDFDITWRAVTRDDLLTLIFTSGTTGAPKGVELTHGNVLFSLGSNMTSQTEITGGADLRGHMVSYLPDANLANRWSAHYGPIATGSTTTTVRDGKTVIQVLRDVHPTGFMGVPMIWYKIKAQIEQALAARAGQARTAFEDAFRLGTAAARAEVAGTTLSPAETKQLALADEQVLRPLREEFGLDRMWVTTSGGAPIAPEALEFFMALGVPLCEVWGMTETAAAGLANMPGRRRPGTVGQARHGVEVTLAADGELLLRSPGVMRGYRGEPEKTAEAVDADGWLHTGDVATIDADGYVRIVDRKKDVIINSSGKNMAPSHIENSVKLECPLIGSIVAIGDTRPHVTALITLDPDEARAFAAALGLGDTGPDALASHPEILAAVEEGVTKGNARLARVEQVRGFTVLPVFWEANGDELTATMKVRRKVVTEKYAKEIEALYARPADRGTAALR</sequence>
<proteinExistence type="predicted"/>
<reference evidence="1" key="1">
    <citation type="journal article" date="2025" name="Int. J. Syst. Evol. Microbiol.">
        <title>Streptomyces citrinus sp. nov., with yellow diffusible pigment.</title>
        <authorList>
            <person name="He Y."/>
            <person name="Yang E."/>
            <person name="Xu J."/>
            <person name="Sun Y."/>
            <person name="Sun L."/>
        </authorList>
    </citation>
    <scope>NUCLEOTIDE SEQUENCE</scope>
    <source>
        <strain evidence="1">Q6</strain>
    </source>
</reference>
<keyword evidence="2" id="KW-1185">Reference proteome</keyword>
<gene>
    <name evidence="1" type="ORF">V2W30_37265</name>
</gene>
<organism evidence="1 2">
    <name type="scientific">Streptomyces citrinus</name>
    <dbReference type="NCBI Taxonomy" id="3118173"/>
    <lineage>
        <taxon>Bacteria</taxon>
        <taxon>Bacillati</taxon>
        <taxon>Actinomycetota</taxon>
        <taxon>Actinomycetes</taxon>
        <taxon>Kitasatosporales</taxon>
        <taxon>Streptomycetaceae</taxon>
        <taxon>Streptomyces</taxon>
    </lineage>
</organism>
<evidence type="ECO:0000313" key="2">
    <source>
        <dbReference type="Proteomes" id="UP001432251"/>
    </source>
</evidence>